<dbReference type="InterPro" id="IPR051885">
    <property type="entry name" value="CC_CF"/>
</dbReference>
<dbReference type="AlphaFoldDB" id="A0A8D0EZX8"/>
<evidence type="ECO:0000256" key="3">
    <source>
        <dbReference type="ARBA" id="ARBA00023054"/>
    </source>
</evidence>
<evidence type="ECO:0000256" key="5">
    <source>
        <dbReference type="ARBA" id="ARBA00044506"/>
    </source>
</evidence>
<accession>A0A8D0EZX8</accession>
<evidence type="ECO:0000256" key="2">
    <source>
        <dbReference type="ARBA" id="ARBA00022794"/>
    </source>
</evidence>
<proteinExistence type="inferred from homology"/>
<feature type="coiled-coil region" evidence="7">
    <location>
        <begin position="171"/>
        <end position="198"/>
    </location>
</feature>
<feature type="coiled-coil region" evidence="7">
    <location>
        <begin position="57"/>
        <end position="88"/>
    </location>
</feature>
<dbReference type="PANTHER" id="PTHR15654">
    <property type="entry name" value="COILED-COIL DOMAIN-CONTAINING PROTEIN 113-RELATED"/>
    <property type="match status" value="1"/>
</dbReference>
<dbReference type="PANTHER" id="PTHR15654:SF2">
    <property type="entry name" value="COILED-COIL DOMAIN-CONTAINING PROTEIN 113"/>
    <property type="match status" value="1"/>
</dbReference>
<evidence type="ECO:0000259" key="8">
    <source>
        <dbReference type="Pfam" id="PF13870"/>
    </source>
</evidence>
<keyword evidence="10" id="KW-1185">Reference proteome</keyword>
<keyword evidence="3 7" id="KW-0175">Coiled coil</keyword>
<dbReference type="InterPro" id="IPR025254">
    <property type="entry name" value="CCDC113/CCDC96_CC"/>
</dbReference>
<dbReference type="Pfam" id="PF13870">
    <property type="entry name" value="CCDC113_CCDC96_CC"/>
    <property type="match status" value="1"/>
</dbReference>
<dbReference type="GO" id="GO:0036064">
    <property type="term" value="C:ciliary basal body"/>
    <property type="evidence" value="ECO:0007669"/>
    <property type="project" value="TreeGrafter"/>
</dbReference>
<evidence type="ECO:0000313" key="9">
    <source>
        <dbReference type="Ensembl" id="ENSSOCP00000009261.1"/>
    </source>
</evidence>
<dbReference type="Proteomes" id="UP000694551">
    <property type="component" value="Unplaced"/>
</dbReference>
<comment type="similarity">
    <text evidence="5">Belongs to the CFAP263 family.</text>
</comment>
<keyword evidence="2" id="KW-0970">Cilium biogenesis/degradation</keyword>
<feature type="coiled-coil region" evidence="7">
    <location>
        <begin position="227"/>
        <end position="264"/>
    </location>
</feature>
<reference evidence="9" key="2">
    <citation type="submission" date="2025-09" db="UniProtKB">
        <authorList>
            <consortium name="Ensembl"/>
        </authorList>
    </citation>
    <scope>IDENTIFICATION</scope>
</reference>
<evidence type="ECO:0000256" key="6">
    <source>
        <dbReference type="ARBA" id="ARBA00044798"/>
    </source>
</evidence>
<dbReference type="GO" id="GO:0005930">
    <property type="term" value="C:axoneme"/>
    <property type="evidence" value="ECO:0007669"/>
    <property type="project" value="TreeGrafter"/>
</dbReference>
<evidence type="ECO:0000256" key="4">
    <source>
        <dbReference type="ARBA" id="ARBA00023273"/>
    </source>
</evidence>
<comment type="subcellular location">
    <subcellularLocation>
        <location evidence="1">Cell projection</location>
        <location evidence="1">Cilium</location>
    </subcellularLocation>
</comment>
<reference evidence="9" key="1">
    <citation type="submission" date="2025-08" db="UniProtKB">
        <authorList>
            <consortium name="Ensembl"/>
        </authorList>
    </citation>
    <scope>IDENTIFICATION</scope>
</reference>
<organism evidence="9 10">
    <name type="scientific">Strix occidentalis caurina</name>
    <name type="common">northern spotted owl</name>
    <dbReference type="NCBI Taxonomy" id="311401"/>
    <lineage>
        <taxon>Eukaryota</taxon>
        <taxon>Metazoa</taxon>
        <taxon>Chordata</taxon>
        <taxon>Craniata</taxon>
        <taxon>Vertebrata</taxon>
        <taxon>Euteleostomi</taxon>
        <taxon>Archelosauria</taxon>
        <taxon>Archosauria</taxon>
        <taxon>Dinosauria</taxon>
        <taxon>Saurischia</taxon>
        <taxon>Theropoda</taxon>
        <taxon>Coelurosauria</taxon>
        <taxon>Aves</taxon>
        <taxon>Neognathae</taxon>
        <taxon>Neoaves</taxon>
        <taxon>Telluraves</taxon>
        <taxon>Strigiformes</taxon>
        <taxon>Strigidae</taxon>
        <taxon>Strix</taxon>
    </lineage>
</organism>
<name>A0A8D0EZX8_STROC</name>
<keyword evidence="4" id="KW-0966">Cell projection</keyword>
<dbReference type="Ensembl" id="ENSSOCT00000009502.1">
    <property type="protein sequence ID" value="ENSSOCP00000009261.1"/>
    <property type="gene ID" value="ENSSOCG00000007036.1"/>
</dbReference>
<evidence type="ECO:0000256" key="1">
    <source>
        <dbReference type="ARBA" id="ARBA00004138"/>
    </source>
</evidence>
<evidence type="ECO:0000256" key="7">
    <source>
        <dbReference type="SAM" id="Coils"/>
    </source>
</evidence>
<feature type="domain" description="CCDC113/CCDC96 coiled-coil" evidence="8">
    <location>
        <begin position="157"/>
        <end position="298"/>
    </location>
</feature>
<evidence type="ECO:0000313" key="10">
    <source>
        <dbReference type="Proteomes" id="UP000694551"/>
    </source>
</evidence>
<protein>
    <recommendedName>
        <fullName evidence="6">Cilia- and flagella-associated protein 263</fullName>
    </recommendedName>
</protein>
<dbReference type="GO" id="GO:0060271">
    <property type="term" value="P:cilium assembly"/>
    <property type="evidence" value="ECO:0007669"/>
    <property type="project" value="TreeGrafter"/>
</dbReference>
<sequence length="336" mass="38715">WRGSLVLAVNWNHSKVTCRLSNGICVVPWLLQIRGRYKSKLHSVTDCIVGLTVEQKCELVERELTEVKDEIQWMKEDSEQTLQNLEAVVEEADVWWADIKKAISDFEKDIMSTMSSKKGSLTASEKVLRYLEEKNRQRVTKLCSCGQQPTALLPRGLQKDQMGETLCEVRVQQLQVRNAQYQEKIKEKNEELVQLKLTSQKTVQLLNFYKRKLQDAMETSTSLLKDISQRKELLKKIQREAALVEEQRAEAESVNRQLRKKLSEYSVPPVLSYVRKKMAVIDLENSIKVWQRKVAIAEVSKTGVVREWNRLPREGVESPSLGVFKGRLDETLGDVV</sequence>